<evidence type="ECO:0000313" key="1">
    <source>
        <dbReference type="EMBL" id="QJI01284.1"/>
    </source>
</evidence>
<dbReference type="PIRSF" id="PIRSF000390">
    <property type="entry name" value="PLP_StrS"/>
    <property type="match status" value="1"/>
</dbReference>
<protein>
    <submittedName>
        <fullName evidence="1">Putative DegT/DnrJ/EryC1/StrS aminotransferase family protein</fullName>
    </submittedName>
</protein>
<dbReference type="GO" id="GO:0008483">
    <property type="term" value="F:transaminase activity"/>
    <property type="evidence" value="ECO:0007669"/>
    <property type="project" value="UniProtKB-KW"/>
</dbReference>
<dbReference type="Gene3D" id="3.90.1150.10">
    <property type="entry name" value="Aspartate Aminotransferase, domain 1"/>
    <property type="match status" value="1"/>
</dbReference>
<keyword evidence="1" id="KW-0032">Aminotransferase</keyword>
<sequence length="401" mass="45380">MYKLPWPGRSVDYTREDRKAVLAAMEADPQTQGVYLKEFERVFSAYHGGRHSFAVSSGAAALEIAAMLLELKPDDEVIIPAHTYCATAIPFARRGVKIVWADIDPHMRVVTADTIRPLTTDKTKAIIVVHLYGVNAPVNCINAIVDERRLYQNILVIEDCAQSLGATYEYKPEWLATHTTRGGPKIRTFTSWGRSGTHGDISIYSFHGQKNITTLGEGGMITVRDEDLAKFIPGLRHNGHRLTGDKKLVCFDLAHVYPYNFSIGEVQCAVGISQMKRLDSMNADRHNKARMIIDGLSDIEDLVFQVIPKGSTHTYHCLCARYPQRDRLIDILGKQYGIQCVIQFNPLYNYPLFAAYQDHDCPNTDEFHREALSFPFAGWYTEDQIIYLRDSIRKAVYEAQQ</sequence>
<dbReference type="AlphaFoldDB" id="A0A6M3XX04"/>
<keyword evidence="1" id="KW-0808">Transferase</keyword>
<organism evidence="1">
    <name type="scientific">viral metagenome</name>
    <dbReference type="NCBI Taxonomy" id="1070528"/>
    <lineage>
        <taxon>unclassified sequences</taxon>
        <taxon>metagenomes</taxon>
        <taxon>organismal metagenomes</taxon>
    </lineage>
</organism>
<dbReference type="InterPro" id="IPR015422">
    <property type="entry name" value="PyrdxlP-dep_Trfase_small"/>
</dbReference>
<proteinExistence type="predicted"/>
<dbReference type="PANTHER" id="PTHR30244:SF34">
    <property type="entry name" value="DTDP-4-AMINO-4,6-DIDEOXYGALACTOSE TRANSAMINASE"/>
    <property type="match status" value="1"/>
</dbReference>
<dbReference type="CDD" id="cd00616">
    <property type="entry name" value="AHBA_syn"/>
    <property type="match status" value="1"/>
</dbReference>
<reference evidence="1" key="1">
    <citation type="submission" date="2020-03" db="EMBL/GenBank/DDBJ databases">
        <title>The deep terrestrial virosphere.</title>
        <authorList>
            <person name="Holmfeldt K."/>
            <person name="Nilsson E."/>
            <person name="Simone D."/>
            <person name="Lopez-Fernandez M."/>
            <person name="Wu X."/>
            <person name="de Brujin I."/>
            <person name="Lundin D."/>
            <person name="Andersson A."/>
            <person name="Bertilsson S."/>
            <person name="Dopson M."/>
        </authorList>
    </citation>
    <scope>NUCLEOTIDE SEQUENCE</scope>
    <source>
        <strain evidence="1">TM448B02459</strain>
    </source>
</reference>
<name>A0A6M3XX04_9ZZZZ</name>
<dbReference type="GO" id="GO:0030170">
    <property type="term" value="F:pyridoxal phosphate binding"/>
    <property type="evidence" value="ECO:0007669"/>
    <property type="project" value="TreeGrafter"/>
</dbReference>
<dbReference type="SUPFAM" id="SSF53383">
    <property type="entry name" value="PLP-dependent transferases"/>
    <property type="match status" value="1"/>
</dbReference>
<dbReference type="Pfam" id="PF01041">
    <property type="entry name" value="DegT_DnrJ_EryC1"/>
    <property type="match status" value="1"/>
</dbReference>
<dbReference type="Gene3D" id="3.40.640.10">
    <property type="entry name" value="Type I PLP-dependent aspartate aminotransferase-like (Major domain)"/>
    <property type="match status" value="1"/>
</dbReference>
<dbReference type="PANTHER" id="PTHR30244">
    <property type="entry name" value="TRANSAMINASE"/>
    <property type="match status" value="1"/>
</dbReference>
<gene>
    <name evidence="1" type="ORF">TM448B02459_0009</name>
</gene>
<accession>A0A6M3XX04</accession>
<dbReference type="InterPro" id="IPR000653">
    <property type="entry name" value="DegT/StrS_aminotransferase"/>
</dbReference>
<dbReference type="EMBL" id="MT144912">
    <property type="protein sequence ID" value="QJI01284.1"/>
    <property type="molecule type" value="Genomic_DNA"/>
</dbReference>
<dbReference type="InterPro" id="IPR015424">
    <property type="entry name" value="PyrdxlP-dep_Trfase"/>
</dbReference>
<dbReference type="GO" id="GO:0000271">
    <property type="term" value="P:polysaccharide biosynthetic process"/>
    <property type="evidence" value="ECO:0007669"/>
    <property type="project" value="TreeGrafter"/>
</dbReference>
<dbReference type="InterPro" id="IPR015421">
    <property type="entry name" value="PyrdxlP-dep_Trfase_major"/>
</dbReference>